<organism evidence="3 4">
    <name type="scientific">Gonium pectorale</name>
    <name type="common">Green alga</name>
    <dbReference type="NCBI Taxonomy" id="33097"/>
    <lineage>
        <taxon>Eukaryota</taxon>
        <taxon>Viridiplantae</taxon>
        <taxon>Chlorophyta</taxon>
        <taxon>core chlorophytes</taxon>
        <taxon>Chlorophyceae</taxon>
        <taxon>CS clade</taxon>
        <taxon>Chlamydomonadales</taxon>
        <taxon>Volvocaceae</taxon>
        <taxon>Gonium</taxon>
    </lineage>
</organism>
<keyword evidence="1" id="KW-0472">Membrane</keyword>
<dbReference type="Pfam" id="PF12697">
    <property type="entry name" value="Abhydrolase_6"/>
    <property type="match status" value="1"/>
</dbReference>
<dbReference type="Proteomes" id="UP000075714">
    <property type="component" value="Unassembled WGS sequence"/>
</dbReference>
<reference evidence="4" key="1">
    <citation type="journal article" date="2016" name="Nat. Commun.">
        <title>The Gonium pectorale genome demonstrates co-option of cell cycle regulation during the evolution of multicellularity.</title>
        <authorList>
            <person name="Hanschen E.R."/>
            <person name="Marriage T.N."/>
            <person name="Ferris P.J."/>
            <person name="Hamaji T."/>
            <person name="Toyoda A."/>
            <person name="Fujiyama A."/>
            <person name="Neme R."/>
            <person name="Noguchi H."/>
            <person name="Minakuchi Y."/>
            <person name="Suzuki M."/>
            <person name="Kawai-Toyooka H."/>
            <person name="Smith D.R."/>
            <person name="Sparks H."/>
            <person name="Anderson J."/>
            <person name="Bakaric R."/>
            <person name="Luria V."/>
            <person name="Karger A."/>
            <person name="Kirschner M.W."/>
            <person name="Durand P.M."/>
            <person name="Michod R.E."/>
            <person name="Nozaki H."/>
            <person name="Olson B.J."/>
        </authorList>
    </citation>
    <scope>NUCLEOTIDE SEQUENCE [LARGE SCALE GENOMIC DNA]</scope>
    <source>
        <strain evidence="4">NIES-2863</strain>
    </source>
</reference>
<evidence type="ECO:0000256" key="1">
    <source>
        <dbReference type="SAM" id="Phobius"/>
    </source>
</evidence>
<dbReference type="STRING" id="33097.A0A150GRM6"/>
<accession>A0A150GRM6</accession>
<gene>
    <name evidence="3" type="ORF">GPECTOR_9g456</name>
</gene>
<protein>
    <recommendedName>
        <fullName evidence="2">AB hydrolase-1 domain-containing protein</fullName>
    </recommendedName>
</protein>
<proteinExistence type="predicted"/>
<evidence type="ECO:0000259" key="2">
    <source>
        <dbReference type="Pfam" id="PF12697"/>
    </source>
</evidence>
<dbReference type="GO" id="GO:0009507">
    <property type="term" value="C:chloroplast"/>
    <property type="evidence" value="ECO:0007669"/>
    <property type="project" value="TreeGrafter"/>
</dbReference>
<keyword evidence="4" id="KW-1185">Reference proteome</keyword>
<dbReference type="GO" id="GO:0047746">
    <property type="term" value="F:chlorophyllase activity"/>
    <property type="evidence" value="ECO:0007669"/>
    <property type="project" value="TreeGrafter"/>
</dbReference>
<dbReference type="PANTHER" id="PTHR46438">
    <property type="entry name" value="ALPHA/BETA-HYDROLASES SUPERFAMILY PROTEIN"/>
    <property type="match status" value="1"/>
</dbReference>
<dbReference type="EMBL" id="LSYV01000010">
    <property type="protein sequence ID" value="KXZ52412.1"/>
    <property type="molecule type" value="Genomic_DNA"/>
</dbReference>
<evidence type="ECO:0000313" key="3">
    <source>
        <dbReference type="EMBL" id="KXZ52412.1"/>
    </source>
</evidence>
<evidence type="ECO:0000313" key="4">
    <source>
        <dbReference type="Proteomes" id="UP000075714"/>
    </source>
</evidence>
<dbReference type="SUPFAM" id="SSF53474">
    <property type="entry name" value="alpha/beta-Hydrolases"/>
    <property type="match status" value="1"/>
</dbReference>
<dbReference type="GO" id="GO:0015994">
    <property type="term" value="P:chlorophyll metabolic process"/>
    <property type="evidence" value="ECO:0007669"/>
    <property type="project" value="TreeGrafter"/>
</dbReference>
<dbReference type="InterPro" id="IPR029058">
    <property type="entry name" value="AB_hydrolase_fold"/>
</dbReference>
<dbReference type="Gene3D" id="3.40.50.1820">
    <property type="entry name" value="alpha/beta hydrolase"/>
    <property type="match status" value="1"/>
</dbReference>
<feature type="domain" description="AB hydrolase-1" evidence="2">
    <location>
        <begin position="8"/>
        <end position="215"/>
    </location>
</feature>
<name>A0A150GRM6_GONPE</name>
<dbReference type="PANTHER" id="PTHR46438:SF7">
    <property type="entry name" value="ALPHA_BETA-HYDROLASES SUPERFAMILY PROTEIN"/>
    <property type="match status" value="1"/>
</dbReference>
<feature type="transmembrane region" description="Helical" evidence="1">
    <location>
        <begin position="72"/>
        <end position="95"/>
    </location>
</feature>
<keyword evidence="1" id="KW-1133">Transmembrane helix</keyword>
<dbReference type="AlphaFoldDB" id="A0A150GRM6"/>
<dbReference type="OrthoDB" id="408373at2759"/>
<keyword evidence="1" id="KW-0812">Transmembrane</keyword>
<sequence length="440" mass="44596">MCSMELWRDLLLDFMAEFTEGKPAVLVGNSIGALACLMANAASPRGSVRGTVLLNSAGAMNNKGVIGDWRIVAVYPLLLFIDFLLSIPAVSAALFNNFRTKDNILQVLKNGVYSNPAAVDSALVDEIYAPSCDPGAREVFVSVITGPPGPKPWSLMPDVQGQLLVLWGDKDTLTPVDGPVGRYLQALQGTRPGTTFKMLQDVGHCLHDDKPELVHAELLPWLERLMEGQPNCEAPAAAVAQAAEPAVEPAKAAAAVVEEAAVAAAAVATVAVEQLVAAVVASAEPAAEAVEEPAVEAVVEPAAEAVAEPAAEAVAEPAAVAVAEPAVEAVAEPAAVAVVEPAAEAVAEPAVAAEAPVAASVAAEAAAEKQAKAPVAAAVVEAAEALAVETVVGNDEPVEAQAEALVAEAEKAPAKAAVLPAVTQVVAAVAVEAAAAEAHE</sequence>
<dbReference type="InterPro" id="IPR000073">
    <property type="entry name" value="AB_hydrolase_1"/>
</dbReference>
<comment type="caution">
    <text evidence="3">The sequence shown here is derived from an EMBL/GenBank/DDBJ whole genome shotgun (WGS) entry which is preliminary data.</text>
</comment>